<evidence type="ECO:0000313" key="2">
    <source>
        <dbReference type="EMBL" id="BBJ39495.1"/>
    </source>
</evidence>
<protein>
    <recommendedName>
        <fullName evidence="4">FAD-binding domain-containing protein</fullName>
    </recommendedName>
</protein>
<name>A0A499UDL8_9ACTN</name>
<proteinExistence type="predicted"/>
<dbReference type="Gene3D" id="3.40.30.120">
    <property type="match status" value="1"/>
</dbReference>
<evidence type="ECO:0008006" key="4">
    <source>
        <dbReference type="Google" id="ProtNLM"/>
    </source>
</evidence>
<gene>
    <name evidence="2" type="ORF">SSPO_022130</name>
</gene>
<evidence type="ECO:0000256" key="1">
    <source>
        <dbReference type="SAM" id="MobiDB-lite"/>
    </source>
</evidence>
<accession>A0A499UDL8</accession>
<evidence type="ECO:0000313" key="3">
    <source>
        <dbReference type="Proteomes" id="UP000463951"/>
    </source>
</evidence>
<sequence>MADGHATPTGVLVRPDGVVAWASDTTDLAAVTGLEAALHRWTGAPTSSPEHEPVGPVEPVEPVG</sequence>
<reference evidence="2 3" key="1">
    <citation type="journal article" date="2020" name="Int. J. Syst. Evol. Microbiol.">
        <title>Reclassification of Streptomyces castelarensis and Streptomyces sporoclivatus as later heterotypic synonyms of Streptomyces antimycoticus.</title>
        <authorList>
            <person name="Komaki H."/>
            <person name="Tamura T."/>
        </authorList>
    </citation>
    <scope>NUCLEOTIDE SEQUENCE [LARGE SCALE GENOMIC DNA]</scope>
    <source>
        <strain evidence="2 3">NBRC 100767</strain>
    </source>
</reference>
<dbReference type="Proteomes" id="UP000463951">
    <property type="component" value="Chromosome"/>
</dbReference>
<feature type="region of interest" description="Disordered" evidence="1">
    <location>
        <begin position="42"/>
        <end position="64"/>
    </location>
</feature>
<dbReference type="AlphaFoldDB" id="A0A499UDL8"/>
<dbReference type="Pfam" id="PF21274">
    <property type="entry name" value="Rng_hyd_C"/>
    <property type="match status" value="1"/>
</dbReference>
<feature type="compositionally biased region" description="Low complexity" evidence="1">
    <location>
        <begin position="54"/>
        <end position="64"/>
    </location>
</feature>
<dbReference type="EMBL" id="AP019620">
    <property type="protein sequence ID" value="BBJ39495.1"/>
    <property type="molecule type" value="Genomic_DNA"/>
</dbReference>
<organism evidence="2 3">
    <name type="scientific">Streptomyces antimycoticus</name>
    <dbReference type="NCBI Taxonomy" id="68175"/>
    <lineage>
        <taxon>Bacteria</taxon>
        <taxon>Bacillati</taxon>
        <taxon>Actinomycetota</taxon>
        <taxon>Actinomycetes</taxon>
        <taxon>Kitasatosporales</taxon>
        <taxon>Streptomycetaceae</taxon>
        <taxon>Streptomyces</taxon>
        <taxon>Streptomyces violaceusniger group</taxon>
    </lineage>
</organism>